<protein>
    <submittedName>
        <fullName evidence="1">Uncharacterized protein</fullName>
    </submittedName>
</protein>
<dbReference type="InParanoid" id="L2GKH2"/>
<dbReference type="OrthoDB" id="10494062at2759"/>
<proteinExistence type="predicted"/>
<accession>L2GKH2</accession>
<dbReference type="AlphaFoldDB" id="L2GKH2"/>
<organism evidence="1 2">
    <name type="scientific">Vittaforma corneae (strain ATCC 50505)</name>
    <name type="common">Microsporidian parasite</name>
    <name type="synonym">Nosema corneum</name>
    <dbReference type="NCBI Taxonomy" id="993615"/>
    <lineage>
        <taxon>Eukaryota</taxon>
        <taxon>Fungi</taxon>
        <taxon>Fungi incertae sedis</taxon>
        <taxon>Microsporidia</taxon>
        <taxon>Nosematidae</taxon>
        <taxon>Vittaforma</taxon>
    </lineage>
</organism>
<dbReference type="GeneID" id="19882334"/>
<reference evidence="2" key="1">
    <citation type="submission" date="2011-05" db="EMBL/GenBank/DDBJ databases">
        <title>The genome sequence of Vittaforma corneae strain ATCC 50505.</title>
        <authorList>
            <consortium name="The Broad Institute Genome Sequencing Platform"/>
            <person name="Cuomo C."/>
            <person name="Didier E."/>
            <person name="Bowers L."/>
            <person name="Young S.K."/>
            <person name="Zeng Q."/>
            <person name="Gargeya S."/>
            <person name="Fitzgerald M."/>
            <person name="Haas B."/>
            <person name="Abouelleil A."/>
            <person name="Alvarado L."/>
            <person name="Arachchi H.M."/>
            <person name="Berlin A."/>
            <person name="Chapman S.B."/>
            <person name="Gearin G."/>
            <person name="Goldberg J."/>
            <person name="Griggs A."/>
            <person name="Gujja S."/>
            <person name="Hansen M."/>
            <person name="Heiman D."/>
            <person name="Howarth C."/>
            <person name="Larimer J."/>
            <person name="Lui A."/>
            <person name="MacDonald P.J.P."/>
            <person name="McCowen C."/>
            <person name="Montmayeur A."/>
            <person name="Murphy C."/>
            <person name="Neiman D."/>
            <person name="Pearson M."/>
            <person name="Priest M."/>
            <person name="Roberts A."/>
            <person name="Saif S."/>
            <person name="Shea T."/>
            <person name="Sisk P."/>
            <person name="Stolte C."/>
            <person name="Sykes S."/>
            <person name="Wortman J."/>
            <person name="Nusbaum C."/>
            <person name="Birren B."/>
        </authorList>
    </citation>
    <scope>NUCLEOTIDE SEQUENCE [LARGE SCALE GENOMIC DNA]</scope>
    <source>
        <strain evidence="2">ATCC 50505</strain>
    </source>
</reference>
<dbReference type="VEuPathDB" id="MicrosporidiaDB:VICG_01624"/>
<dbReference type="RefSeq" id="XP_007605069.1">
    <property type="nucleotide sequence ID" value="XM_007605007.1"/>
</dbReference>
<name>L2GKH2_VITCO</name>
<keyword evidence="2" id="KW-1185">Reference proteome</keyword>
<evidence type="ECO:0000313" key="1">
    <source>
        <dbReference type="EMBL" id="ELA41383.1"/>
    </source>
</evidence>
<dbReference type="EMBL" id="JH370145">
    <property type="protein sequence ID" value="ELA41383.1"/>
    <property type="molecule type" value="Genomic_DNA"/>
</dbReference>
<dbReference type="HOGENOM" id="CLU_1612091_0_0_1"/>
<evidence type="ECO:0000313" key="2">
    <source>
        <dbReference type="Proteomes" id="UP000011082"/>
    </source>
</evidence>
<sequence>MDEFFQKNTLPETIFPKLLIKHSEEVRSSPESEVLYYKQAHEVYMYEFFKHCKLDCASEIEVNNVKGIAMSPIRLGSFSTSDSVNEDHFFKMLVKAPVPFVYIPHGNVAASLKVCSGACSFRESEAEGILMDLGFACELGIDFLATDFLLKSEVYCVYVGVVHYC</sequence>
<gene>
    <name evidence="1" type="ORF">VICG_01624</name>
</gene>
<dbReference type="Proteomes" id="UP000011082">
    <property type="component" value="Unassembled WGS sequence"/>
</dbReference>